<evidence type="ECO:0000313" key="2">
    <source>
        <dbReference type="EMBL" id="MFI7589846.1"/>
    </source>
</evidence>
<accession>A0ABW8ATZ5</accession>
<comment type="caution">
    <text evidence="2">The sequence shown here is derived from an EMBL/GenBank/DDBJ whole genome shotgun (WGS) entry which is preliminary data.</text>
</comment>
<evidence type="ECO:0000256" key="1">
    <source>
        <dbReference type="SAM" id="MobiDB-lite"/>
    </source>
</evidence>
<feature type="region of interest" description="Disordered" evidence="1">
    <location>
        <begin position="35"/>
        <end position="62"/>
    </location>
</feature>
<reference evidence="2 3" key="1">
    <citation type="submission" date="2024-10" db="EMBL/GenBank/DDBJ databases">
        <title>The Natural Products Discovery Center: Release of the First 8490 Sequenced Strains for Exploring Actinobacteria Biosynthetic Diversity.</title>
        <authorList>
            <person name="Kalkreuter E."/>
            <person name="Kautsar S.A."/>
            <person name="Yang D."/>
            <person name="Bader C.D."/>
            <person name="Teijaro C.N."/>
            <person name="Fluegel L."/>
            <person name="Davis C.M."/>
            <person name="Simpson J.R."/>
            <person name="Lauterbach L."/>
            <person name="Steele A.D."/>
            <person name="Gui C."/>
            <person name="Meng S."/>
            <person name="Li G."/>
            <person name="Viehrig K."/>
            <person name="Ye F."/>
            <person name="Su P."/>
            <person name="Kiefer A.F."/>
            <person name="Nichols A."/>
            <person name="Cepeda A.J."/>
            <person name="Yan W."/>
            <person name="Fan B."/>
            <person name="Jiang Y."/>
            <person name="Adhikari A."/>
            <person name="Zheng C.-J."/>
            <person name="Schuster L."/>
            <person name="Cowan T.M."/>
            <person name="Smanski M.J."/>
            <person name="Chevrette M.G."/>
            <person name="De Carvalho L.P.S."/>
            <person name="Shen B."/>
        </authorList>
    </citation>
    <scope>NUCLEOTIDE SEQUENCE [LARGE SCALE GENOMIC DNA]</scope>
    <source>
        <strain evidence="2 3">NPDC049639</strain>
    </source>
</reference>
<evidence type="ECO:0008006" key="4">
    <source>
        <dbReference type="Google" id="ProtNLM"/>
    </source>
</evidence>
<dbReference type="Proteomes" id="UP001612915">
    <property type="component" value="Unassembled WGS sequence"/>
</dbReference>
<gene>
    <name evidence="2" type="ORF">ACIB24_22475</name>
</gene>
<sequence length="279" mass="28592">MTGPQVVFTSREVAEPRRLALSALAWRRLAEFAPRPLPGELQPPPLLAADPESMPGSSSESARIAAALEGATPGDVRNPDEELRASGVLVGPEAEPEVHPSVQADLAVLAAPQVLLRVDAQVPAGRRLAHVALAGELVVCLVRTDDAGGVELSLAPAVRLGSEIARLVPVLESATEASGEQVVPLEALDEPGSLPYAVVGRLLVDVLAAVPGPGGAEGLRGRVVWLATDAGWVGLRPRPDGTPRQPVALVPAKAADLPGWLAPLMTTALDLGAGEGGPA</sequence>
<protein>
    <recommendedName>
        <fullName evidence="4">ESX secretion-associated protein EspG</fullName>
    </recommendedName>
</protein>
<keyword evidence="3" id="KW-1185">Reference proteome</keyword>
<dbReference type="EMBL" id="JBITLV010000010">
    <property type="protein sequence ID" value="MFI7589846.1"/>
    <property type="molecule type" value="Genomic_DNA"/>
</dbReference>
<organism evidence="2 3">
    <name type="scientific">Spongisporangium articulatum</name>
    <dbReference type="NCBI Taxonomy" id="3362603"/>
    <lineage>
        <taxon>Bacteria</taxon>
        <taxon>Bacillati</taxon>
        <taxon>Actinomycetota</taxon>
        <taxon>Actinomycetes</taxon>
        <taxon>Kineosporiales</taxon>
        <taxon>Kineosporiaceae</taxon>
        <taxon>Spongisporangium</taxon>
    </lineage>
</organism>
<name>A0ABW8ATZ5_9ACTN</name>
<feature type="compositionally biased region" description="Pro residues" evidence="1">
    <location>
        <begin position="35"/>
        <end position="46"/>
    </location>
</feature>
<dbReference type="RefSeq" id="WP_398284447.1">
    <property type="nucleotide sequence ID" value="NZ_JBITLV010000010.1"/>
</dbReference>
<proteinExistence type="predicted"/>
<evidence type="ECO:0000313" key="3">
    <source>
        <dbReference type="Proteomes" id="UP001612915"/>
    </source>
</evidence>